<reference evidence="1 2" key="1">
    <citation type="submission" date="2018-08" db="EMBL/GenBank/DDBJ databases">
        <title>A genome reference for cultivated species of the human gut microbiota.</title>
        <authorList>
            <person name="Zou Y."/>
            <person name="Xue W."/>
            <person name="Luo G."/>
        </authorList>
    </citation>
    <scope>NUCLEOTIDE SEQUENCE [LARGE SCALE GENOMIC DNA]</scope>
    <source>
        <strain evidence="1 2">AF15-20</strain>
    </source>
</reference>
<evidence type="ECO:0000313" key="2">
    <source>
        <dbReference type="Proteomes" id="UP000265489"/>
    </source>
</evidence>
<dbReference type="Proteomes" id="UP000265489">
    <property type="component" value="Unassembled WGS sequence"/>
</dbReference>
<dbReference type="AlphaFoldDB" id="A0A395WBM1"/>
<accession>A0A395WBM1</accession>
<organism evidence="1 2">
    <name type="scientific">Holdemanella biformis</name>
    <dbReference type="NCBI Taxonomy" id="1735"/>
    <lineage>
        <taxon>Bacteria</taxon>
        <taxon>Bacillati</taxon>
        <taxon>Bacillota</taxon>
        <taxon>Erysipelotrichia</taxon>
        <taxon>Erysipelotrichales</taxon>
        <taxon>Erysipelotrichaceae</taxon>
        <taxon>Holdemanella</taxon>
    </lineage>
</organism>
<protein>
    <submittedName>
        <fullName evidence="1">Uncharacterized protein</fullName>
    </submittedName>
</protein>
<gene>
    <name evidence="1" type="ORF">DWW32_07495</name>
</gene>
<name>A0A395WBM1_9FIRM</name>
<sequence>MNKNIMGYFKSIQTFIRSLFYKQQEQTKQNKCTLQQEKYLKIGANICNIGFKSKHAYEDWQEDIFNHISVGDLVYCTMPVTDKALKAIPEGHTTRPFLIVKKGKDELYGYACATHPKPLRSYEKHIFINEVYDSQNARYKDSVVQFDCAYVIPIAHIQYIYKELDEYCVRQIARELKAYANIRGKAILNFDMEIPIHKGDIFKIDKSYYYFNEKKDHKYEMYKCINGGELTNSKYFRFKNIPRSLDFSNTYTFEDLDINNLIDVSCTCRNDWVNKQLNKPKSKEKKKQYERKLTPGTIIFEEPWLIYLFDCDNISYGIDYNKFKNHTYELVEFKLNMDKATHIVFTEQQCASIYKALIEQNNIHSDYLKKRLNSIENTMLLPYELEYPVGTILESRFDEIKYVYLYTYNKKKFGLKMNSKNHKNKVVPINAKELDVVDQLRFECMKEELKIIQKTALDVVRNILRDIEKNLINHDLEHSVSFSQKYPIGTVLSCTYNESEEYMYLYTISDTHYAIYLEDACEGVYIVEPIIIYDYKPNGELVDEDTKEILTGILETTQRLNTYNCTKALLEQLETC</sequence>
<dbReference type="GeneID" id="66579721"/>
<dbReference type="EMBL" id="QRYQ01000013">
    <property type="protein sequence ID" value="RGU91022.1"/>
    <property type="molecule type" value="Genomic_DNA"/>
</dbReference>
<proteinExistence type="predicted"/>
<evidence type="ECO:0000313" key="1">
    <source>
        <dbReference type="EMBL" id="RGU91022.1"/>
    </source>
</evidence>
<comment type="caution">
    <text evidence="1">The sequence shown here is derived from an EMBL/GenBank/DDBJ whole genome shotgun (WGS) entry which is preliminary data.</text>
</comment>
<dbReference type="RefSeq" id="WP_118325315.1">
    <property type="nucleotide sequence ID" value="NZ_QRYH01000012.1"/>
</dbReference>